<dbReference type="Gene3D" id="3.40.50.11690">
    <property type="entry name" value="Cell division protein FtsQ/DivIB"/>
    <property type="match status" value="1"/>
</dbReference>
<evidence type="ECO:0000256" key="3">
    <source>
        <dbReference type="ARBA" id="ARBA00022519"/>
    </source>
</evidence>
<dbReference type="EMBL" id="JWLZ01000059">
    <property type="protein sequence ID" value="KHT64613.1"/>
    <property type="molecule type" value="Genomic_DNA"/>
</dbReference>
<keyword evidence="8 9" id="KW-0131">Cell cycle</keyword>
<evidence type="ECO:0000256" key="2">
    <source>
        <dbReference type="ARBA" id="ARBA00022475"/>
    </source>
</evidence>
<dbReference type="Proteomes" id="UP000031278">
    <property type="component" value="Unassembled WGS sequence"/>
</dbReference>
<comment type="subunit">
    <text evidence="9">Part of a complex composed of FtsB, FtsL and FtsQ.</text>
</comment>
<dbReference type="RefSeq" id="WP_039459295.1">
    <property type="nucleotide sequence ID" value="NZ_JWLZ01000059.1"/>
</dbReference>
<sequence>MADSVLKRISFSPAAQLNDRRGLVFFLFVIGLVAWLFSSAINWMTDANRLPLSQLVIQGELHYLTPGDVRAGILHLEQLGSFMTQDVDDIQHALEAMPWVARAAVRKQWPDTLKVFLVEQDPAATWNGRYLVNHDGEVFEAPPEQAGQLLVGLAGPDGTSLEVLSALREMQPRLQHAGFEIATLALNERRAWRVWLTNGVRLELGRKERMERIDRFIALSPQLEQQGRAIEYIDLRYDTGAAVGWVSDPEQSKTK</sequence>
<dbReference type="InterPro" id="IPR045335">
    <property type="entry name" value="FtsQ_C_sf"/>
</dbReference>
<dbReference type="InterPro" id="IPR026579">
    <property type="entry name" value="FtsQ"/>
</dbReference>
<comment type="similarity">
    <text evidence="9">Belongs to the FtsQ/DivIB family. FtsQ subfamily.</text>
</comment>
<feature type="transmembrane region" description="Helical" evidence="9">
    <location>
        <begin position="21"/>
        <end position="44"/>
    </location>
</feature>
<evidence type="ECO:0000256" key="7">
    <source>
        <dbReference type="ARBA" id="ARBA00023136"/>
    </source>
</evidence>
<keyword evidence="4 9" id="KW-0132">Cell division</keyword>
<dbReference type="InterPro" id="IPR034746">
    <property type="entry name" value="POTRA"/>
</dbReference>
<keyword evidence="5 9" id="KW-0812">Transmembrane</keyword>
<dbReference type="InterPro" id="IPR013685">
    <property type="entry name" value="POTRA_FtsQ_type"/>
</dbReference>
<comment type="function">
    <text evidence="9">Essential cell division protein. May link together the upstream cell division proteins, which are predominantly cytoplasmic, with the downstream cell division proteins, which are predominantly periplasmic. May control correct divisome assembly.</text>
</comment>
<organism evidence="11 12">
    <name type="scientific">Photobacterium gaetbulicola</name>
    <dbReference type="NCBI Taxonomy" id="1295392"/>
    <lineage>
        <taxon>Bacteria</taxon>
        <taxon>Pseudomonadati</taxon>
        <taxon>Pseudomonadota</taxon>
        <taxon>Gammaproteobacteria</taxon>
        <taxon>Vibrionales</taxon>
        <taxon>Vibrionaceae</taxon>
        <taxon>Photobacterium</taxon>
    </lineage>
</organism>
<dbReference type="GO" id="GO:0032153">
    <property type="term" value="C:cell division site"/>
    <property type="evidence" value="ECO:0007669"/>
    <property type="project" value="UniProtKB-UniRule"/>
</dbReference>
<dbReference type="GO" id="GO:0005886">
    <property type="term" value="C:plasma membrane"/>
    <property type="evidence" value="ECO:0007669"/>
    <property type="project" value="UniProtKB-SubCell"/>
</dbReference>
<keyword evidence="7 9" id="KW-0472">Membrane</keyword>
<protein>
    <recommendedName>
        <fullName evidence="9">Cell division protein FtsQ</fullName>
    </recommendedName>
</protein>
<dbReference type="HAMAP" id="MF_00911">
    <property type="entry name" value="FtsQ_subfam"/>
    <property type="match status" value="1"/>
</dbReference>
<evidence type="ECO:0000256" key="9">
    <source>
        <dbReference type="HAMAP-Rule" id="MF_00911"/>
    </source>
</evidence>
<proteinExistence type="inferred from homology"/>
<evidence type="ECO:0000313" key="12">
    <source>
        <dbReference type="Proteomes" id="UP000031278"/>
    </source>
</evidence>
<accession>A0A0B9G7F7</accession>
<dbReference type="PROSITE" id="PS51779">
    <property type="entry name" value="POTRA"/>
    <property type="match status" value="1"/>
</dbReference>
<dbReference type="PANTHER" id="PTHR35851:SF1">
    <property type="entry name" value="CELL DIVISION PROTEIN FTSQ"/>
    <property type="match status" value="1"/>
</dbReference>
<dbReference type="PANTHER" id="PTHR35851">
    <property type="entry name" value="CELL DIVISION PROTEIN FTSQ"/>
    <property type="match status" value="1"/>
</dbReference>
<evidence type="ECO:0000256" key="5">
    <source>
        <dbReference type="ARBA" id="ARBA00022692"/>
    </source>
</evidence>
<dbReference type="Pfam" id="PF03799">
    <property type="entry name" value="FtsQ_DivIB_C"/>
    <property type="match status" value="1"/>
</dbReference>
<evidence type="ECO:0000256" key="1">
    <source>
        <dbReference type="ARBA" id="ARBA00004370"/>
    </source>
</evidence>
<reference evidence="11 12" key="1">
    <citation type="submission" date="2014-12" db="EMBL/GenBank/DDBJ databases">
        <title>Genome sequencing of Photobacterium gaetbulicola AD005a.</title>
        <authorList>
            <person name="Adrian T.G.S."/>
            <person name="Chan K.G."/>
        </authorList>
    </citation>
    <scope>NUCLEOTIDE SEQUENCE [LARGE SCALE GENOMIC DNA]</scope>
    <source>
        <strain evidence="11 12">AD005a</strain>
    </source>
</reference>
<evidence type="ECO:0000256" key="4">
    <source>
        <dbReference type="ARBA" id="ARBA00022618"/>
    </source>
</evidence>
<evidence type="ECO:0000256" key="6">
    <source>
        <dbReference type="ARBA" id="ARBA00022989"/>
    </source>
</evidence>
<dbReference type="Pfam" id="PF08478">
    <property type="entry name" value="POTRA_1"/>
    <property type="match status" value="1"/>
</dbReference>
<gene>
    <name evidence="9" type="primary">ftsQ</name>
    <name evidence="11" type="ORF">RJ45_05465</name>
</gene>
<dbReference type="InterPro" id="IPR005548">
    <property type="entry name" value="Cell_div_FtsQ/DivIB_C"/>
</dbReference>
<dbReference type="GO" id="GO:0090529">
    <property type="term" value="P:cell septum assembly"/>
    <property type="evidence" value="ECO:0007669"/>
    <property type="project" value="InterPro"/>
</dbReference>
<keyword evidence="3 9" id="KW-0997">Cell inner membrane</keyword>
<comment type="caution">
    <text evidence="11">The sequence shown here is derived from an EMBL/GenBank/DDBJ whole genome shotgun (WGS) entry which is preliminary data.</text>
</comment>
<evidence type="ECO:0000313" key="11">
    <source>
        <dbReference type="EMBL" id="KHT64613.1"/>
    </source>
</evidence>
<evidence type="ECO:0000259" key="10">
    <source>
        <dbReference type="PROSITE" id="PS51779"/>
    </source>
</evidence>
<keyword evidence="6 9" id="KW-1133">Transmembrane helix</keyword>
<dbReference type="AlphaFoldDB" id="A0A0B9G7F7"/>
<feature type="domain" description="POTRA" evidence="10">
    <location>
        <begin position="50"/>
        <end position="120"/>
    </location>
</feature>
<evidence type="ECO:0000256" key="8">
    <source>
        <dbReference type="ARBA" id="ARBA00023306"/>
    </source>
</evidence>
<keyword evidence="2 9" id="KW-1003">Cell membrane</keyword>
<dbReference type="GO" id="GO:0043093">
    <property type="term" value="P:FtsZ-dependent cytokinesis"/>
    <property type="evidence" value="ECO:0007669"/>
    <property type="project" value="UniProtKB-UniRule"/>
</dbReference>
<dbReference type="Gene3D" id="3.10.20.310">
    <property type="entry name" value="membrane protein fhac"/>
    <property type="match status" value="1"/>
</dbReference>
<name>A0A0B9G7F7_9GAMM</name>
<comment type="subcellular location">
    <subcellularLocation>
        <location evidence="9">Cell inner membrane</location>
        <topology evidence="9">Single-pass type II membrane protein</topology>
    </subcellularLocation>
    <subcellularLocation>
        <location evidence="1">Membrane</location>
    </subcellularLocation>
    <text evidence="9">Localizes to the division septum.</text>
</comment>